<evidence type="ECO:0000313" key="2">
    <source>
        <dbReference type="Proteomes" id="UP000010366"/>
    </source>
</evidence>
<keyword evidence="2" id="KW-1185">Reference proteome</keyword>
<accession>K9UGD3</accession>
<dbReference type="EMBL" id="CP003600">
    <property type="protein sequence ID" value="AFY94177.1"/>
    <property type="molecule type" value="Genomic_DNA"/>
</dbReference>
<dbReference type="AlphaFoldDB" id="K9UGD3"/>
<dbReference type="Proteomes" id="UP000010366">
    <property type="component" value="Chromosome"/>
</dbReference>
<dbReference type="HOGENOM" id="CLU_3286907_0_0_3"/>
<organism evidence="1 2">
    <name type="scientific">Chamaesiphon minutus (strain ATCC 27169 / PCC 6605)</name>
    <dbReference type="NCBI Taxonomy" id="1173020"/>
    <lineage>
        <taxon>Bacteria</taxon>
        <taxon>Bacillati</taxon>
        <taxon>Cyanobacteriota</taxon>
        <taxon>Cyanophyceae</taxon>
        <taxon>Gomontiellales</taxon>
        <taxon>Chamaesiphonaceae</taxon>
        <taxon>Chamaesiphon</taxon>
    </lineage>
</organism>
<name>K9UGD3_CHAP6</name>
<sequence>MDFYQKSTLYPPDTVCSLDNIGIEVTIVVRTLLEISEFTD</sequence>
<reference evidence="1 2" key="1">
    <citation type="submission" date="2012-05" db="EMBL/GenBank/DDBJ databases">
        <title>Finished chromosome of genome of Chamaesiphon sp. PCC 6605.</title>
        <authorList>
            <consortium name="US DOE Joint Genome Institute"/>
            <person name="Gugger M."/>
            <person name="Coursin T."/>
            <person name="Rippka R."/>
            <person name="Tandeau De Marsac N."/>
            <person name="Huntemann M."/>
            <person name="Wei C.-L."/>
            <person name="Han J."/>
            <person name="Detter J.C."/>
            <person name="Han C."/>
            <person name="Tapia R."/>
            <person name="Chen A."/>
            <person name="Kyrpides N."/>
            <person name="Mavromatis K."/>
            <person name="Markowitz V."/>
            <person name="Szeto E."/>
            <person name="Ivanova N."/>
            <person name="Pagani I."/>
            <person name="Pati A."/>
            <person name="Goodwin L."/>
            <person name="Nordberg H.P."/>
            <person name="Cantor M.N."/>
            <person name="Hua S.X."/>
            <person name="Woyke T."/>
            <person name="Kerfeld C.A."/>
        </authorList>
    </citation>
    <scope>NUCLEOTIDE SEQUENCE [LARGE SCALE GENOMIC DNA]</scope>
    <source>
        <strain evidence="2">ATCC 27169 / PCC 6605</strain>
    </source>
</reference>
<evidence type="ECO:0000313" key="1">
    <source>
        <dbReference type="EMBL" id="AFY94177.1"/>
    </source>
</evidence>
<proteinExistence type="predicted"/>
<dbReference type="KEGG" id="cmp:Cha6605_3163"/>
<gene>
    <name evidence="1" type="ORF">Cha6605_3163</name>
</gene>
<protein>
    <submittedName>
        <fullName evidence="1">Uncharacterized protein</fullName>
    </submittedName>
</protein>